<dbReference type="EMBL" id="JAAOIW010000005">
    <property type="protein sequence ID" value="NHN31463.1"/>
    <property type="molecule type" value="Genomic_DNA"/>
</dbReference>
<protein>
    <submittedName>
        <fullName evidence="1">Uncharacterized protein</fullName>
    </submittedName>
</protein>
<gene>
    <name evidence="1" type="ORF">G9U52_16630</name>
</gene>
<evidence type="ECO:0000313" key="2">
    <source>
        <dbReference type="Proteomes" id="UP001165962"/>
    </source>
</evidence>
<sequence>MVAIRVGKVIACRKCENVFVIARQFAWADRRCADEEFILLKLVPLVDSKDENRDILSRLFSGPFGMADAELF</sequence>
<comment type="caution">
    <text evidence="1">The sequence shown here is derived from an EMBL/GenBank/DDBJ whole genome shotgun (WGS) entry which is preliminary data.</text>
</comment>
<evidence type="ECO:0000313" key="1">
    <source>
        <dbReference type="EMBL" id="NHN31463.1"/>
    </source>
</evidence>
<name>A0ABX0J691_9BACL</name>
<organism evidence="1 2">
    <name type="scientific">Paenibacillus agricola</name>
    <dbReference type="NCBI Taxonomy" id="2716264"/>
    <lineage>
        <taxon>Bacteria</taxon>
        <taxon>Bacillati</taxon>
        <taxon>Bacillota</taxon>
        <taxon>Bacilli</taxon>
        <taxon>Bacillales</taxon>
        <taxon>Paenibacillaceae</taxon>
        <taxon>Paenibacillus</taxon>
    </lineage>
</organism>
<dbReference type="RefSeq" id="WP_166151489.1">
    <property type="nucleotide sequence ID" value="NZ_JAAOIW010000005.1"/>
</dbReference>
<accession>A0ABX0J691</accession>
<reference evidence="1" key="1">
    <citation type="submission" date="2020-03" db="EMBL/GenBank/DDBJ databases">
        <title>Draft sequencing of Paenibacilllus sp. S3N08.</title>
        <authorList>
            <person name="Kim D.-U."/>
        </authorList>
    </citation>
    <scope>NUCLEOTIDE SEQUENCE</scope>
    <source>
        <strain evidence="1">S3N08</strain>
    </source>
</reference>
<dbReference type="Proteomes" id="UP001165962">
    <property type="component" value="Unassembled WGS sequence"/>
</dbReference>
<keyword evidence="2" id="KW-1185">Reference proteome</keyword>
<proteinExistence type="predicted"/>